<keyword evidence="4" id="KW-1185">Reference proteome</keyword>
<keyword evidence="2" id="KW-0812">Transmembrane</keyword>
<evidence type="ECO:0000313" key="3">
    <source>
        <dbReference type="EMBL" id="KAF2487245.1"/>
    </source>
</evidence>
<feature type="transmembrane region" description="Helical" evidence="2">
    <location>
        <begin position="36"/>
        <end position="55"/>
    </location>
</feature>
<feature type="region of interest" description="Disordered" evidence="1">
    <location>
        <begin position="294"/>
        <end position="320"/>
    </location>
</feature>
<protein>
    <submittedName>
        <fullName evidence="3">Uncharacterized protein</fullName>
    </submittedName>
</protein>
<dbReference type="PANTHER" id="PTHR35184:SF1">
    <property type="entry name" value="INTEGRAL MEMBRANE PROTEIN"/>
    <property type="match status" value="1"/>
</dbReference>
<dbReference type="Proteomes" id="UP000799767">
    <property type="component" value="Unassembled WGS sequence"/>
</dbReference>
<dbReference type="GeneID" id="54477340"/>
<dbReference type="PANTHER" id="PTHR35184">
    <property type="entry name" value="YALI0C10208P"/>
    <property type="match status" value="1"/>
</dbReference>
<feature type="transmembrane region" description="Helical" evidence="2">
    <location>
        <begin position="174"/>
        <end position="198"/>
    </location>
</feature>
<reference evidence="3" key="1">
    <citation type="journal article" date="2020" name="Stud. Mycol.">
        <title>101 Dothideomycetes genomes: a test case for predicting lifestyles and emergence of pathogens.</title>
        <authorList>
            <person name="Haridas S."/>
            <person name="Albert R."/>
            <person name="Binder M."/>
            <person name="Bloem J."/>
            <person name="Labutti K."/>
            <person name="Salamov A."/>
            <person name="Andreopoulos B."/>
            <person name="Baker S."/>
            <person name="Barry K."/>
            <person name="Bills G."/>
            <person name="Bluhm B."/>
            <person name="Cannon C."/>
            <person name="Castanera R."/>
            <person name="Culley D."/>
            <person name="Daum C."/>
            <person name="Ezra D."/>
            <person name="Gonzalez J."/>
            <person name="Henrissat B."/>
            <person name="Kuo A."/>
            <person name="Liang C."/>
            <person name="Lipzen A."/>
            <person name="Lutzoni F."/>
            <person name="Magnuson J."/>
            <person name="Mondo S."/>
            <person name="Nolan M."/>
            <person name="Ohm R."/>
            <person name="Pangilinan J."/>
            <person name="Park H.-J."/>
            <person name="Ramirez L."/>
            <person name="Alfaro M."/>
            <person name="Sun H."/>
            <person name="Tritt A."/>
            <person name="Yoshinaga Y."/>
            <person name="Zwiers L.-H."/>
            <person name="Turgeon B."/>
            <person name="Goodwin S."/>
            <person name="Spatafora J."/>
            <person name="Crous P."/>
            <person name="Grigoriev I."/>
        </authorList>
    </citation>
    <scope>NUCLEOTIDE SEQUENCE</scope>
    <source>
        <strain evidence="3">CBS 113389</strain>
    </source>
</reference>
<evidence type="ECO:0000256" key="1">
    <source>
        <dbReference type="SAM" id="MobiDB-lite"/>
    </source>
</evidence>
<name>A0A6A6Q4L2_9PEZI</name>
<dbReference type="RefSeq" id="XP_033593814.1">
    <property type="nucleotide sequence ID" value="XM_033736338.1"/>
</dbReference>
<evidence type="ECO:0000313" key="4">
    <source>
        <dbReference type="Proteomes" id="UP000799767"/>
    </source>
</evidence>
<feature type="transmembrane region" description="Helical" evidence="2">
    <location>
        <begin position="218"/>
        <end position="236"/>
    </location>
</feature>
<feature type="transmembrane region" description="Helical" evidence="2">
    <location>
        <begin position="138"/>
        <end position="162"/>
    </location>
</feature>
<keyword evidence="2" id="KW-1133">Transmembrane helix</keyword>
<organism evidence="3 4">
    <name type="scientific">Neohortaea acidophila</name>
    <dbReference type="NCBI Taxonomy" id="245834"/>
    <lineage>
        <taxon>Eukaryota</taxon>
        <taxon>Fungi</taxon>
        <taxon>Dikarya</taxon>
        <taxon>Ascomycota</taxon>
        <taxon>Pezizomycotina</taxon>
        <taxon>Dothideomycetes</taxon>
        <taxon>Dothideomycetidae</taxon>
        <taxon>Mycosphaerellales</taxon>
        <taxon>Teratosphaeriaceae</taxon>
        <taxon>Neohortaea</taxon>
    </lineage>
</organism>
<gene>
    <name evidence="3" type="ORF">BDY17DRAFT_319801</name>
</gene>
<feature type="transmembrane region" description="Helical" evidence="2">
    <location>
        <begin position="62"/>
        <end position="87"/>
    </location>
</feature>
<feature type="transmembrane region" description="Helical" evidence="2">
    <location>
        <begin position="256"/>
        <end position="276"/>
    </location>
</feature>
<keyword evidence="2" id="KW-0472">Membrane</keyword>
<sequence length="320" mass="35351">MSSGTIPRPPEGPPYPPQTAGLGGVPTVIPDIPIDAVFIFLYVCFAATNFTLFNYNRSKGHFFLPSALLGGFSMARILTLCLRIGWATHHHNVSLAIAAGIFVNAGILIVYIINILFAQRILRAKQPKLGWHPLVKTFFVAVYALIGVALALLITLIVISYYTLNLATLHVSEWVLRSAVLYLLIVTLLPLPLLALAFAMPRSPLEENFGTGSLKSKALLLTAGTLICVTIDGFKVGALWSPPRPADDPAWYDSKAAFYVFVFSLEILVLTLYTGFRVHRRFWVPNGSSKRRTYIEPGKSESDGRTYSQDEENISHDQEK</sequence>
<dbReference type="AlphaFoldDB" id="A0A6A6Q4L2"/>
<proteinExistence type="predicted"/>
<dbReference type="EMBL" id="MU001631">
    <property type="protein sequence ID" value="KAF2487245.1"/>
    <property type="molecule type" value="Genomic_DNA"/>
</dbReference>
<accession>A0A6A6Q4L2</accession>
<feature type="transmembrane region" description="Helical" evidence="2">
    <location>
        <begin position="93"/>
        <end position="117"/>
    </location>
</feature>
<evidence type="ECO:0000256" key="2">
    <source>
        <dbReference type="SAM" id="Phobius"/>
    </source>
</evidence>
<dbReference type="OrthoDB" id="3357002at2759"/>